<dbReference type="Pfam" id="PF20320">
    <property type="entry name" value="DUF6615"/>
    <property type="match status" value="1"/>
</dbReference>
<reference evidence="1 2" key="1">
    <citation type="submission" date="2024-10" db="EMBL/GenBank/DDBJ databases">
        <title>The Natural Products Discovery Center: Release of the First 8490 Sequenced Strains for Exploring Actinobacteria Biosynthetic Diversity.</title>
        <authorList>
            <person name="Kalkreuter E."/>
            <person name="Kautsar S.A."/>
            <person name="Yang D."/>
            <person name="Bader C.D."/>
            <person name="Teijaro C.N."/>
            <person name="Fluegel L."/>
            <person name="Davis C.M."/>
            <person name="Simpson J.R."/>
            <person name="Lauterbach L."/>
            <person name="Steele A.D."/>
            <person name="Gui C."/>
            <person name="Meng S."/>
            <person name="Li G."/>
            <person name="Viehrig K."/>
            <person name="Ye F."/>
            <person name="Su P."/>
            <person name="Kiefer A.F."/>
            <person name="Nichols A."/>
            <person name="Cepeda A.J."/>
            <person name="Yan W."/>
            <person name="Fan B."/>
            <person name="Jiang Y."/>
            <person name="Adhikari A."/>
            <person name="Zheng C.-J."/>
            <person name="Schuster L."/>
            <person name="Cowan T.M."/>
            <person name="Smanski M.J."/>
            <person name="Chevrette M.G."/>
            <person name="De Carvalho L.P.S."/>
            <person name="Shen B."/>
        </authorList>
    </citation>
    <scope>NUCLEOTIDE SEQUENCE [LARGE SCALE GENOMIC DNA]</scope>
    <source>
        <strain evidence="1 2">NPDC049639</strain>
    </source>
</reference>
<evidence type="ECO:0000313" key="1">
    <source>
        <dbReference type="EMBL" id="MFI7589551.1"/>
    </source>
</evidence>
<dbReference type="InterPro" id="IPR046723">
    <property type="entry name" value="DUF6615"/>
</dbReference>
<organism evidence="1 2">
    <name type="scientific">Spongisporangium articulatum</name>
    <dbReference type="NCBI Taxonomy" id="3362603"/>
    <lineage>
        <taxon>Bacteria</taxon>
        <taxon>Bacillati</taxon>
        <taxon>Actinomycetota</taxon>
        <taxon>Actinomycetes</taxon>
        <taxon>Kineosporiales</taxon>
        <taxon>Kineosporiaceae</taxon>
        <taxon>Spongisporangium</taxon>
    </lineage>
</organism>
<protein>
    <submittedName>
        <fullName evidence="1">DUF6615 family protein</fullName>
    </submittedName>
</protein>
<keyword evidence="2" id="KW-1185">Reference proteome</keyword>
<evidence type="ECO:0000313" key="2">
    <source>
        <dbReference type="Proteomes" id="UP001612915"/>
    </source>
</evidence>
<proteinExistence type="predicted"/>
<dbReference type="RefSeq" id="WP_398284155.1">
    <property type="nucleotide sequence ID" value="NZ_JBITLV010000008.1"/>
</dbReference>
<dbReference type="Proteomes" id="UP001612915">
    <property type="component" value="Unassembled WGS sequence"/>
</dbReference>
<dbReference type="EMBL" id="JBITLV010000008">
    <property type="protein sequence ID" value="MFI7589551.1"/>
    <property type="molecule type" value="Genomic_DNA"/>
</dbReference>
<comment type="caution">
    <text evidence="1">The sequence shown here is derived from an EMBL/GenBank/DDBJ whole genome shotgun (WGS) entry which is preliminary data.</text>
</comment>
<accession>A0ABW8AVB2</accession>
<name>A0ABW8AVB2_9ACTN</name>
<gene>
    <name evidence="1" type="ORF">ACIB24_20995</name>
</gene>
<sequence length="314" mass="34547">MGQFSSYDLRRQLAGRFMTEAARVYDDLRDSDRCGAGLKEEAITSNFLIGLSRHATPALSFRAYSHTEEKLTGADWEWWFGDGPGTPYVGVRVQAKRWRTTVAGGYDFRYPNDSSRPRQVDTLISAARASTPPRAALYCLYSGPRTKSLHSHCCQPVPPPEPALGISVIPALAARAIADRRSGVSADANDYAVPLHCLVLCEPSWVGSMHSAPGAATEPVPDDVPLSWWVNSALTGLQNLIIQDAHVAAADETSVVMNWQQVPDGVQRLVRFEQDEVRAEPDDQLKTYLDDQRLQGLITFSLRASPAPEEPRQG</sequence>